<dbReference type="SUPFAM" id="SSF48403">
    <property type="entry name" value="Ankyrin repeat"/>
    <property type="match status" value="1"/>
</dbReference>
<dbReference type="Pfam" id="PF13855">
    <property type="entry name" value="LRR_8"/>
    <property type="match status" value="3"/>
</dbReference>
<keyword evidence="6" id="KW-0677">Repeat</keyword>
<keyword evidence="4" id="KW-0433">Leucine-rich repeat</keyword>
<evidence type="ECO:0000256" key="8">
    <source>
        <dbReference type="ARBA" id="ARBA00022777"/>
    </source>
</evidence>
<sequence length="2666" mass="302979">MENLFPNHFVNHEIITSPASPDFLDDFEIVPTNYGKNQENLFKLGHSIVNTLQSWSDPGLVILAFSNIKKHFHHDDFQDFLVAKKIDKVVMKAMGILPDDIAVQVLGCQLLDLFFEKNEDLQMSLISLETHRHIVKVLHENKTDLVLQVSALNLLEKLMGKEEVLDQVMLDEYNVNIANEVFTSLHTHHDNQEIKRSAYSILKLLLEEDDDVKEICIKRENLQTMLDNFSASQENCSDILLKILQIFACFTLKGRNEDNERNFRQCLVDNDVHYLIMRQLQQSNDEKVVEECLKYLVQLTKEDADKKFLFESGYLKNNLIQTMGKWSDNAGLQIAGLKLFILSAPDKMSGILSIDEFVARWCKTVYEAMSRHLEDPSVQAYGCRAVATMIENRHDSVIWIGENSQEKISQEPIHTMCMGALLMHRKDPKVFVAACNTIYWLAADNERLCSNLMDKNVHTVVMDGLKLHINYPKAVEAGLKALRGLCIFNDKNKRRLVADERIFNMISKILDKFPQQLSIQLEATSTLACIADIDSVRYQCFLEDIHIKVIQSLERFVDNETIQEVGIECLSVLCAAVFLQKFTNLLQTKFYCVLLENASEMLNMAGATQHVITVLKKYLDMVYLQKKGLILIQLLADKKMCRDREICSGLADTLYKSLVTHSDNNGVLKEACVALQILAETGKEISDSLVEKGCHQILFNLLESDEDAEIKDLICECLYVMGLTPDLKSKMLCNCTKGVLVGAECLLELGADVNYTDGETTPLCHAVINQDEDLVRLFLKHDISNLHKPLKLSLEVEQDTIVANVITGHILGCIGDRSGKQALWNNLGLETLKADWLTVAFAKLIRNDSDLSKHLAYRIKNSHDRKNHRLLAYTKSDSDMMKTFGRHKFFRYKIKSDSSVILKENESESPDQGIVKTEPIIMKIARSNSDSMLKLKGKQLPAFNQLSPIMSPRTSREWLDRNLTEEFEINENPNEVVFPVFESSEQEADEWKCTTLTGANVPYNPADPRHKGSTEKLYFPEKISVPWSRKSRSPSPRTGMSRNNSYEQLDLIGVDSKLPYQPLVRNENDLNDNSLVRRINECLDGSRNSSIDSLFSDNESRRSSVVLNNNIEVVLLDVSSNKISDIQNLSDCDREFWAKFTCLQKISMSYNKLQTLPEELFKNLPTLKQFEAKSNKITKIPMSLLESNSLKHLDLSDNKIHEIGLGDEMWRNENLKFLDLSSNIITEIPKLFCQRVPALTHFFLNCNEIRELPKEPLELPGLKVLELSCNYIKSVPEEFLHGSSKLEILDLENNEIESLPKQGITSMLPKLIRLKLKKNKLTEKEPLYIPKFILDLQNLRKLDLSDNNIVSFPSPSQWRSQFIQEIKLSRNKITKLNLEGGKSWTKLETLAIDGNNLSELPKEIGQLSSLTSLDISFNKSLKTLPDEMGRCSRMWEFRYRGVELQLDRSLVNGRVKDLISFLHNKLKKAAAYFRMKVMVVGYGGRGKSTLLRALMKMPKPAANNTPTVGIIVKDWAFERYRKDIGKKVLYTLSTWDFAGQEEFYSTHQCYLSNKALYLVVLRINKGLAELELLKPWLSNIYARAPGCPVIVVGTHFDKVHRSQRGNVEKQFIDRLNDLKTKPGFPDIQAFCPVDCSLEKDNVDLEKLREKIKDVIDNYKVKGQPVMGQMVPASYVKLSDKLAEEAKILLKKSYPIISHNQLLKIVKQSSIDLDEEELIQAIRFLHEFGILLHYEDASLQLKDLHFIDPGWLCRMMAQVITVRQINPFIKNGILRKTDTKILFTGKKVDKDQPFIYPPELIPQYLKLLEKFEIALPHSDTELMIPCYLPDKKPVLDLPALQKHEKICRYYIMPYVQLGLWPRLITRLITFSTSFLTKTKLSRSKMKLLLEVDKQPAINYWKKGVCSIWSENAFYLVEFHSNEKEEIQVTVPNTSNGAGLLGLLVDHLDALIEEWYPGLTTVDPYLGRELLEKLVPCVDCTGQNMKLFRLDDLLHKTENEGTSVYCDVHNGMVKIASLAPELVLMDLNPDLIMDNSQFDFVECEEKKLGDGGYGAVYRATYKSQPVAVKVFAAIGDVHPLKMLRQEATVLRCLKHPSVVSLLAVGISPHVVVLELAQHLSLGTVLKQEGKLQQIMQHKIALQVAEGLSYLHQMMIVYRDMKPDNVLIFSKDPKSLINAKISDYGISRFSMLDGLMLQEGTLAYRAPEVIRGETYSFKADVFSYGITLYSLLTNGKHPFSEFECKGEMDKAIAEGQSVHPITEKDVPPWPGMQALLLDCLHPGPDQRPESSAICDKLRDPEVLNLKQRVPVTKGLSVECLTVQKLDEGKVCLWAASGNSECVQLSRLDLQLQTLMETKANIDGAIFTHGRILCLLALKENCLLIGTEECRIWIYNTLTLECTRSTTLLTDAVLCMRHIPGSKDDLVFVGLANGTIAVFLVSDLIHEEKAIPMCLTPGNAKEVVRCMEVSQRDKRLYVSCGSRVLILRTRSSIGVEKKIDTADPKRPSQINNMVLGHKKLFLSHAKSCIVHIYIAADLKPRSTLDISQIFQLRKDLSRVTSLALQGNIGVLWIGTGSGHIGLVDVKTQNLIVLTHRYTNPVRSLLTVHHKEYPLIVSGALGFHDRADSYKCHDEDYGNIIVWDGNFSRNVRQQMLEIKQRQQLVENYLTL</sequence>
<dbReference type="InterPro" id="IPR016024">
    <property type="entry name" value="ARM-type_fold"/>
</dbReference>
<evidence type="ECO:0000256" key="6">
    <source>
        <dbReference type="ARBA" id="ARBA00022737"/>
    </source>
</evidence>
<dbReference type="InterPro" id="IPR008271">
    <property type="entry name" value="Ser/Thr_kinase_AS"/>
</dbReference>
<evidence type="ECO:0000256" key="5">
    <source>
        <dbReference type="ARBA" id="ARBA00022679"/>
    </source>
</evidence>
<dbReference type="InterPro" id="IPR036388">
    <property type="entry name" value="WH-like_DNA-bd_sf"/>
</dbReference>
<keyword evidence="9 13" id="KW-0067">ATP-binding</keyword>
<dbReference type="SUPFAM" id="SSF52058">
    <property type="entry name" value="L domain-like"/>
    <property type="match status" value="1"/>
</dbReference>
<dbReference type="InterPro" id="IPR056597">
    <property type="entry name" value="ARM_LRRK2"/>
</dbReference>
<dbReference type="InterPro" id="IPR032171">
    <property type="entry name" value="COR-A"/>
</dbReference>
<dbReference type="SMART" id="SM00220">
    <property type="entry name" value="S_TKc"/>
    <property type="match status" value="1"/>
</dbReference>
<dbReference type="InterPro" id="IPR003591">
    <property type="entry name" value="Leu-rich_rpt_typical-subtyp"/>
</dbReference>
<dbReference type="PROSITE" id="PS51450">
    <property type="entry name" value="LRR"/>
    <property type="match status" value="5"/>
</dbReference>
<dbReference type="Pfam" id="PF23744">
    <property type="entry name" value="ARM_LRRK2"/>
    <property type="match status" value="1"/>
</dbReference>
<dbReference type="SMART" id="SM00365">
    <property type="entry name" value="LRR_SD22"/>
    <property type="match status" value="6"/>
</dbReference>
<dbReference type="InterPro" id="IPR032675">
    <property type="entry name" value="LRR_dom_sf"/>
</dbReference>
<organism evidence="16 17">
    <name type="scientific">Mytilus galloprovincialis</name>
    <name type="common">Mediterranean mussel</name>
    <dbReference type="NCBI Taxonomy" id="29158"/>
    <lineage>
        <taxon>Eukaryota</taxon>
        <taxon>Metazoa</taxon>
        <taxon>Spiralia</taxon>
        <taxon>Lophotrochozoa</taxon>
        <taxon>Mollusca</taxon>
        <taxon>Bivalvia</taxon>
        <taxon>Autobranchia</taxon>
        <taxon>Pteriomorphia</taxon>
        <taxon>Mytilida</taxon>
        <taxon>Mytiloidea</taxon>
        <taxon>Mytilidae</taxon>
        <taxon>Mytilinae</taxon>
        <taxon>Mytilus</taxon>
    </lineage>
</organism>
<dbReference type="Gene3D" id="1.25.40.20">
    <property type="entry name" value="Ankyrin repeat-containing domain"/>
    <property type="match status" value="1"/>
</dbReference>
<evidence type="ECO:0000256" key="7">
    <source>
        <dbReference type="ARBA" id="ARBA00022741"/>
    </source>
</evidence>
<keyword evidence="5 16" id="KW-0808">Transferase</keyword>
<evidence type="ECO:0000313" key="17">
    <source>
        <dbReference type="Proteomes" id="UP000596742"/>
    </source>
</evidence>
<dbReference type="GO" id="GO:0005524">
    <property type="term" value="F:ATP binding"/>
    <property type="evidence" value="ECO:0007669"/>
    <property type="project" value="UniProtKB-UniRule"/>
</dbReference>
<proteinExistence type="predicted"/>
<feature type="binding site" evidence="13">
    <location>
        <position position="2067"/>
    </location>
    <ligand>
        <name>ATP</name>
        <dbReference type="ChEBI" id="CHEBI:30616"/>
    </ligand>
</feature>
<keyword evidence="3" id="KW-0723">Serine/threonine-protein kinase</keyword>
<dbReference type="InterPro" id="IPR017441">
    <property type="entry name" value="Protein_kinase_ATP_BS"/>
</dbReference>
<evidence type="ECO:0000313" key="16">
    <source>
        <dbReference type="EMBL" id="VDI80802.1"/>
    </source>
</evidence>
<dbReference type="InterPro" id="IPR000719">
    <property type="entry name" value="Prot_kinase_dom"/>
</dbReference>
<comment type="cofactor">
    <cofactor evidence="1">
        <name>Mg(2+)</name>
        <dbReference type="ChEBI" id="CHEBI:18420"/>
    </cofactor>
</comment>
<dbReference type="InterPro" id="IPR011989">
    <property type="entry name" value="ARM-like"/>
</dbReference>
<dbReference type="InterPro" id="IPR020859">
    <property type="entry name" value="ROC"/>
</dbReference>
<dbReference type="SMART" id="SM00364">
    <property type="entry name" value="LRR_BAC"/>
    <property type="match status" value="9"/>
</dbReference>
<evidence type="ECO:0000256" key="3">
    <source>
        <dbReference type="ARBA" id="ARBA00022527"/>
    </source>
</evidence>
<evidence type="ECO:0000256" key="1">
    <source>
        <dbReference type="ARBA" id="ARBA00001946"/>
    </source>
</evidence>
<dbReference type="PROSITE" id="PS00108">
    <property type="entry name" value="PROTEIN_KINASE_ST"/>
    <property type="match status" value="1"/>
</dbReference>
<comment type="caution">
    <text evidence="16">The sequence shown here is derived from an EMBL/GenBank/DDBJ whole genome shotgun (WGS) entry which is preliminary data.</text>
</comment>
<dbReference type="InterPro" id="IPR056602">
    <property type="entry name" value="Beta-prop_LRRK2"/>
</dbReference>
<dbReference type="Gene3D" id="1.10.510.10">
    <property type="entry name" value="Transferase(Phosphotransferase) domain 1"/>
    <property type="match status" value="1"/>
</dbReference>
<dbReference type="SUPFAM" id="SSF50978">
    <property type="entry name" value="WD40 repeat-like"/>
    <property type="match status" value="1"/>
</dbReference>
<dbReference type="EMBL" id="UYJE01010205">
    <property type="protein sequence ID" value="VDI80802.1"/>
    <property type="molecule type" value="Genomic_DNA"/>
</dbReference>
<dbReference type="Pfam" id="PF25497">
    <property type="entry name" value="COR-B"/>
    <property type="match status" value="1"/>
</dbReference>
<dbReference type="PROSITE" id="PS00107">
    <property type="entry name" value="PROTEIN_KINASE_ATP"/>
    <property type="match status" value="1"/>
</dbReference>
<dbReference type="Pfam" id="PF08477">
    <property type="entry name" value="Roc"/>
    <property type="match status" value="1"/>
</dbReference>
<evidence type="ECO:0000256" key="9">
    <source>
        <dbReference type="ARBA" id="ARBA00022840"/>
    </source>
</evidence>
<dbReference type="InterPro" id="IPR036770">
    <property type="entry name" value="Ankyrin_rpt-contain_sf"/>
</dbReference>
<dbReference type="InterPro" id="IPR056593">
    <property type="entry name" value="ANK_LRRK2"/>
</dbReference>
<dbReference type="Pfam" id="PF00069">
    <property type="entry name" value="Pkinase"/>
    <property type="match status" value="1"/>
</dbReference>
<dbReference type="PRINTS" id="PR00449">
    <property type="entry name" value="RASTRNSFRMNG"/>
</dbReference>
<evidence type="ECO:0000259" key="15">
    <source>
        <dbReference type="PROSITE" id="PS51424"/>
    </source>
</evidence>
<dbReference type="SUPFAM" id="SSF56112">
    <property type="entry name" value="Protein kinase-like (PK-like)"/>
    <property type="match status" value="1"/>
</dbReference>
<dbReference type="OrthoDB" id="1866797at2759"/>
<dbReference type="InterPro" id="IPR027417">
    <property type="entry name" value="P-loop_NTPase"/>
</dbReference>
<feature type="domain" description="Protein kinase" evidence="14">
    <location>
        <begin position="2040"/>
        <end position="2299"/>
    </location>
</feature>
<dbReference type="Pfam" id="PF23748">
    <property type="entry name" value="Beta-prop_LRRK2"/>
    <property type="match status" value="1"/>
</dbReference>
<dbReference type="Gene3D" id="3.30.70.1390">
    <property type="entry name" value="ROC domain from the Parkinson's disease-associated leucine-rich repeat kinase 2"/>
    <property type="match status" value="1"/>
</dbReference>
<dbReference type="SUPFAM" id="SSF48371">
    <property type="entry name" value="ARM repeat"/>
    <property type="match status" value="2"/>
</dbReference>
<dbReference type="InterPro" id="IPR057263">
    <property type="entry name" value="COR-B"/>
</dbReference>
<gene>
    <name evidence="16" type="ORF">MGAL_10B079285</name>
</gene>
<dbReference type="InterPro" id="IPR036322">
    <property type="entry name" value="WD40_repeat_dom_sf"/>
</dbReference>
<dbReference type="Pfam" id="PF16095">
    <property type="entry name" value="COR-A"/>
    <property type="match status" value="1"/>
</dbReference>
<dbReference type="SMART" id="SM00369">
    <property type="entry name" value="LRR_TYP"/>
    <property type="match status" value="9"/>
</dbReference>
<evidence type="ECO:0000259" key="14">
    <source>
        <dbReference type="PROSITE" id="PS50011"/>
    </source>
</evidence>
<dbReference type="GO" id="GO:0009966">
    <property type="term" value="P:regulation of signal transduction"/>
    <property type="evidence" value="ECO:0007669"/>
    <property type="project" value="UniProtKB-ARBA"/>
</dbReference>
<keyword evidence="10" id="KW-0342">GTP-binding</keyword>
<dbReference type="InterPro" id="IPR015943">
    <property type="entry name" value="WD40/YVTN_repeat-like_dom_sf"/>
</dbReference>
<comment type="catalytic activity">
    <reaction evidence="11">
        <text>L-threonyl-[protein] + ATP = O-phospho-L-threonyl-[protein] + ADP + H(+)</text>
        <dbReference type="Rhea" id="RHEA:46608"/>
        <dbReference type="Rhea" id="RHEA-COMP:11060"/>
        <dbReference type="Rhea" id="RHEA-COMP:11605"/>
        <dbReference type="ChEBI" id="CHEBI:15378"/>
        <dbReference type="ChEBI" id="CHEBI:30013"/>
        <dbReference type="ChEBI" id="CHEBI:30616"/>
        <dbReference type="ChEBI" id="CHEBI:61977"/>
        <dbReference type="ChEBI" id="CHEBI:456216"/>
        <dbReference type="EC" id="2.7.11.1"/>
    </reaction>
</comment>
<dbReference type="PANTHER" id="PTHR48005:SF13">
    <property type="entry name" value="SERINE_THREONINE-PROTEIN KINASE DDB_G0278509-RELATED"/>
    <property type="match status" value="1"/>
</dbReference>
<feature type="domain" description="Roc" evidence="15">
    <location>
        <begin position="1468"/>
        <end position="1658"/>
    </location>
</feature>
<keyword evidence="8 16" id="KW-0418">Kinase</keyword>
<protein>
    <recommendedName>
        <fullName evidence="2">non-specific serine/threonine protein kinase</fullName>
        <ecNumber evidence="2">2.7.11.1</ecNumber>
    </recommendedName>
</protein>
<dbReference type="PANTHER" id="PTHR48005">
    <property type="entry name" value="LEUCINE RICH REPEAT KINASE 2"/>
    <property type="match status" value="1"/>
</dbReference>
<dbReference type="Gene3D" id="1.25.10.10">
    <property type="entry name" value="Leucine-rich Repeat Variant"/>
    <property type="match status" value="2"/>
</dbReference>
<dbReference type="Gene3D" id="2.130.10.10">
    <property type="entry name" value="YVTN repeat-like/Quinoprotein amine dehydrogenase"/>
    <property type="match status" value="1"/>
</dbReference>
<evidence type="ECO:0000256" key="4">
    <source>
        <dbReference type="ARBA" id="ARBA00022614"/>
    </source>
</evidence>
<dbReference type="EC" id="2.7.11.1" evidence="2"/>
<evidence type="ECO:0000256" key="13">
    <source>
        <dbReference type="PROSITE-ProRule" id="PRU10141"/>
    </source>
</evidence>
<evidence type="ECO:0000256" key="2">
    <source>
        <dbReference type="ARBA" id="ARBA00012513"/>
    </source>
</evidence>
<dbReference type="InterPro" id="IPR011009">
    <property type="entry name" value="Kinase-like_dom_sf"/>
</dbReference>
<dbReference type="Proteomes" id="UP000596742">
    <property type="component" value="Unassembled WGS sequence"/>
</dbReference>
<accession>A0A8B6HL57</accession>
<dbReference type="GO" id="GO:0005737">
    <property type="term" value="C:cytoplasm"/>
    <property type="evidence" value="ECO:0007669"/>
    <property type="project" value="UniProtKB-ARBA"/>
</dbReference>
<comment type="catalytic activity">
    <reaction evidence="12">
        <text>L-seryl-[protein] + ATP = O-phospho-L-seryl-[protein] + ADP + H(+)</text>
        <dbReference type="Rhea" id="RHEA:17989"/>
        <dbReference type="Rhea" id="RHEA-COMP:9863"/>
        <dbReference type="Rhea" id="RHEA-COMP:11604"/>
        <dbReference type="ChEBI" id="CHEBI:15378"/>
        <dbReference type="ChEBI" id="CHEBI:29999"/>
        <dbReference type="ChEBI" id="CHEBI:30616"/>
        <dbReference type="ChEBI" id="CHEBI:83421"/>
        <dbReference type="ChEBI" id="CHEBI:456216"/>
        <dbReference type="EC" id="2.7.11.1"/>
    </reaction>
</comment>
<dbReference type="PROSITE" id="PS51424">
    <property type="entry name" value="ROC"/>
    <property type="match status" value="1"/>
</dbReference>
<dbReference type="InterPro" id="IPR001611">
    <property type="entry name" value="Leu-rich_rpt"/>
</dbReference>
<dbReference type="Pfam" id="PF23745">
    <property type="entry name" value="ANK_LRRK2"/>
    <property type="match status" value="1"/>
</dbReference>
<dbReference type="InterPro" id="IPR051420">
    <property type="entry name" value="Ser_Thr_Kinases_DiverseReg"/>
</dbReference>
<dbReference type="Gene3D" id="1.10.10.10">
    <property type="entry name" value="Winged helix-like DNA-binding domain superfamily/Winged helix DNA-binding domain"/>
    <property type="match status" value="1"/>
</dbReference>
<dbReference type="Gene3D" id="3.40.50.300">
    <property type="entry name" value="P-loop containing nucleotide triphosphate hydrolases"/>
    <property type="match status" value="1"/>
</dbReference>
<keyword evidence="17" id="KW-1185">Reference proteome</keyword>
<dbReference type="GO" id="GO:0005525">
    <property type="term" value="F:GTP binding"/>
    <property type="evidence" value="ECO:0007669"/>
    <property type="project" value="UniProtKB-KW"/>
</dbReference>
<evidence type="ECO:0000256" key="11">
    <source>
        <dbReference type="ARBA" id="ARBA00047899"/>
    </source>
</evidence>
<dbReference type="Gene3D" id="3.80.10.10">
    <property type="entry name" value="Ribonuclease Inhibitor"/>
    <property type="match status" value="2"/>
</dbReference>
<dbReference type="SUPFAM" id="SSF52540">
    <property type="entry name" value="P-loop containing nucleoside triphosphate hydrolases"/>
    <property type="match status" value="1"/>
</dbReference>
<evidence type="ECO:0000256" key="10">
    <source>
        <dbReference type="ARBA" id="ARBA00023134"/>
    </source>
</evidence>
<name>A0A8B6HL57_MYTGA</name>
<dbReference type="GO" id="GO:0004674">
    <property type="term" value="F:protein serine/threonine kinase activity"/>
    <property type="evidence" value="ECO:0007669"/>
    <property type="project" value="UniProtKB-KW"/>
</dbReference>
<keyword evidence="7 13" id="KW-0547">Nucleotide-binding</keyword>
<evidence type="ECO:0000256" key="12">
    <source>
        <dbReference type="ARBA" id="ARBA00048679"/>
    </source>
</evidence>
<dbReference type="PROSITE" id="PS50011">
    <property type="entry name" value="PROTEIN_KINASE_DOM"/>
    <property type="match status" value="1"/>
</dbReference>
<reference evidence="16" key="1">
    <citation type="submission" date="2018-11" db="EMBL/GenBank/DDBJ databases">
        <authorList>
            <person name="Alioto T."/>
            <person name="Alioto T."/>
        </authorList>
    </citation>
    <scope>NUCLEOTIDE SEQUENCE</scope>
</reference>